<dbReference type="GO" id="GO:0016593">
    <property type="term" value="C:Cdc73/Paf1 complex"/>
    <property type="evidence" value="ECO:0007669"/>
    <property type="project" value="InterPro"/>
</dbReference>
<dbReference type="GO" id="GO:0006368">
    <property type="term" value="P:transcription elongation by RNA polymerase II"/>
    <property type="evidence" value="ECO:0007669"/>
    <property type="project" value="InterPro"/>
</dbReference>
<dbReference type="OrthoDB" id="10260285at2759"/>
<accession>A0A1A0HB57</accession>
<evidence type="ECO:0000256" key="4">
    <source>
        <dbReference type="SAM" id="MobiDB-lite"/>
    </source>
</evidence>
<evidence type="ECO:0000256" key="1">
    <source>
        <dbReference type="ARBA" id="ARBA00004123"/>
    </source>
</evidence>
<dbReference type="InterPro" id="IPR007133">
    <property type="entry name" value="RNA_pol_II-assoc_Paf1"/>
</dbReference>
<reference evidence="5 6" key="1">
    <citation type="submission" date="2016-05" db="EMBL/GenBank/DDBJ databases">
        <title>Comparative genomics of biotechnologically important yeasts.</title>
        <authorList>
            <consortium name="DOE Joint Genome Institute"/>
            <person name="Riley R."/>
            <person name="Haridas S."/>
            <person name="Wolfe K.H."/>
            <person name="Lopes M.R."/>
            <person name="Hittinger C.T."/>
            <person name="Goker M."/>
            <person name="Salamov A."/>
            <person name="Wisecaver J."/>
            <person name="Long T.M."/>
            <person name="Aerts A.L."/>
            <person name="Barry K."/>
            <person name="Choi C."/>
            <person name="Clum A."/>
            <person name="Coughlan A.Y."/>
            <person name="Deshpande S."/>
            <person name="Douglass A.P."/>
            <person name="Hanson S.J."/>
            <person name="Klenk H.-P."/>
            <person name="LaButti K."/>
            <person name="Lapidus A."/>
            <person name="Lindquist E."/>
            <person name="Lipzen A."/>
            <person name="Meier-kolthoff J.P."/>
            <person name="Ohm R.A."/>
            <person name="Otillar R.P."/>
            <person name="Pangilinan J."/>
            <person name="Peng Y."/>
            <person name="Rokas A."/>
            <person name="Rosa C.A."/>
            <person name="Scheuner C."/>
            <person name="Sibirny A.A."/>
            <person name="Slot J.C."/>
            <person name="Stielow J.B."/>
            <person name="Sun H."/>
            <person name="Kurtzman C.P."/>
            <person name="Blackwell M."/>
            <person name="Grigoriev I.V."/>
            <person name="Jeffries T.W."/>
        </authorList>
    </citation>
    <scope>NUCLEOTIDE SEQUENCE [LARGE SCALE GENOMIC DNA]</scope>
    <source>
        <strain evidence="5 6">NRRL YB-4993</strain>
    </source>
</reference>
<comment type="caution">
    <text evidence="5">The sequence shown here is derived from an EMBL/GenBank/DDBJ whole genome shotgun (WGS) entry which is preliminary data.</text>
</comment>
<feature type="compositionally biased region" description="Basic and acidic residues" evidence="4">
    <location>
        <begin position="387"/>
        <end position="400"/>
    </location>
</feature>
<comment type="similarity">
    <text evidence="2">Belongs to the PAF1 family.</text>
</comment>
<dbReference type="Pfam" id="PF03985">
    <property type="entry name" value="Paf1"/>
    <property type="match status" value="1"/>
</dbReference>
<dbReference type="PANTHER" id="PTHR23188:SF12">
    <property type="entry name" value="RNA POLYMERASE II-ASSOCIATED FACTOR 1 HOMOLOG"/>
    <property type="match status" value="1"/>
</dbReference>
<sequence length="432" mass="48390">MSKPPKPVRQDYIAKVRYINHLPPPPLNPKFLRYNSTQPLSAQAENEALLSSLFRKDNFNAYIAQVDEEYGMGLNPLLAPGFLDAPAAAALAAHTPALHPKDRAFLRDAGVGKINKSEPGVSFLRRTEYIAERQSAARPDEKGPANTAADDAGDRVDPDSQLRAVEQSFEESQKSLAAYGALRHPRKTKLRAVLVFPLLPDTASMDTTFLAVKFAGSASMARERQAQCSREKARFDEALHADALACAIYKPITSEDGEWVSFYQMKDRQAVRRLRLRLESTEKEQPANLLDGEDAREAAFRFRHHKNYDMLYHPFSKPYEELALRFVSDAPAGGEPAPRKRRAAYYCPISGRVELKKHRASANTEINRFLADSTMDAIDFRLREPNTNELRKMDNARSEYDPMEYEGDDDDDDDDEPEAKEAEAPGGAEGAE</sequence>
<evidence type="ECO:0000313" key="6">
    <source>
        <dbReference type="Proteomes" id="UP000092555"/>
    </source>
</evidence>
<comment type="subcellular location">
    <subcellularLocation>
        <location evidence="1">Nucleus</location>
    </subcellularLocation>
</comment>
<dbReference type="GO" id="GO:0003682">
    <property type="term" value="F:chromatin binding"/>
    <property type="evidence" value="ECO:0007669"/>
    <property type="project" value="TreeGrafter"/>
</dbReference>
<dbReference type="EMBL" id="LXTC01000003">
    <property type="protein sequence ID" value="OBA21112.1"/>
    <property type="molecule type" value="Genomic_DNA"/>
</dbReference>
<dbReference type="GO" id="GO:0000993">
    <property type="term" value="F:RNA polymerase II complex binding"/>
    <property type="evidence" value="ECO:0007669"/>
    <property type="project" value="TreeGrafter"/>
</dbReference>
<evidence type="ECO:0000256" key="3">
    <source>
        <dbReference type="ARBA" id="ARBA00023242"/>
    </source>
</evidence>
<evidence type="ECO:0000313" key="5">
    <source>
        <dbReference type="EMBL" id="OBA21112.1"/>
    </source>
</evidence>
<keyword evidence="3" id="KW-0539">Nucleus</keyword>
<organism evidence="5 6">
    <name type="scientific">Metschnikowia bicuspidata var. bicuspidata NRRL YB-4993</name>
    <dbReference type="NCBI Taxonomy" id="869754"/>
    <lineage>
        <taxon>Eukaryota</taxon>
        <taxon>Fungi</taxon>
        <taxon>Dikarya</taxon>
        <taxon>Ascomycota</taxon>
        <taxon>Saccharomycotina</taxon>
        <taxon>Pichiomycetes</taxon>
        <taxon>Metschnikowiaceae</taxon>
        <taxon>Metschnikowia</taxon>
    </lineage>
</organism>
<dbReference type="STRING" id="869754.A0A1A0HB57"/>
<protein>
    <recommendedName>
        <fullName evidence="7">RNA polymerase II-associated</fullName>
    </recommendedName>
</protein>
<proteinExistence type="inferred from homology"/>
<dbReference type="Proteomes" id="UP000092555">
    <property type="component" value="Unassembled WGS sequence"/>
</dbReference>
<feature type="region of interest" description="Disordered" evidence="4">
    <location>
        <begin position="133"/>
        <end position="159"/>
    </location>
</feature>
<gene>
    <name evidence="5" type="ORF">METBIDRAFT_31719</name>
</gene>
<dbReference type="RefSeq" id="XP_018711622.1">
    <property type="nucleotide sequence ID" value="XM_018855900.1"/>
</dbReference>
<dbReference type="GeneID" id="30028876"/>
<evidence type="ECO:0000256" key="2">
    <source>
        <dbReference type="ARBA" id="ARBA00007560"/>
    </source>
</evidence>
<evidence type="ECO:0008006" key="7">
    <source>
        <dbReference type="Google" id="ProtNLM"/>
    </source>
</evidence>
<feature type="region of interest" description="Disordered" evidence="4">
    <location>
        <begin position="387"/>
        <end position="432"/>
    </location>
</feature>
<feature type="compositionally biased region" description="Acidic residues" evidence="4">
    <location>
        <begin position="401"/>
        <end position="418"/>
    </location>
</feature>
<dbReference type="AlphaFoldDB" id="A0A1A0HB57"/>
<keyword evidence="6" id="KW-1185">Reference proteome</keyword>
<dbReference type="PANTHER" id="PTHR23188">
    <property type="entry name" value="RNA POLYMERASE II-ASSOCIATED FACTOR 1 HOMOLOG"/>
    <property type="match status" value="1"/>
</dbReference>
<name>A0A1A0HB57_9ASCO</name>